<keyword evidence="4" id="KW-0812">Transmembrane</keyword>
<keyword evidence="5" id="KW-0677">Repeat</keyword>
<evidence type="ECO:0000256" key="8">
    <source>
        <dbReference type="NCBIfam" id="TIGR04265"/>
    </source>
</evidence>
<dbReference type="HOGENOM" id="CLU_038053_0_2_4"/>
<dbReference type="Gene3D" id="3.30.870.10">
    <property type="entry name" value="Endonuclease Chain A"/>
    <property type="match status" value="2"/>
</dbReference>
<evidence type="ECO:0000256" key="4">
    <source>
        <dbReference type="ARBA" id="ARBA00022692"/>
    </source>
</evidence>
<comment type="subcellular location">
    <subcellularLocation>
        <location evidence="1">Cell membrane</location>
    </subcellularLocation>
</comment>
<name>G0AC13_COLFT</name>
<evidence type="ECO:0000256" key="5">
    <source>
        <dbReference type="ARBA" id="ARBA00022737"/>
    </source>
</evidence>
<keyword evidence="11" id="KW-1185">Reference proteome</keyword>
<dbReference type="STRING" id="1005048.CFU_2383"/>
<reference evidence="10 11" key="1">
    <citation type="journal article" date="2004" name="Environ. Microbiol.">
        <title>Phylogeny-function analysis of (meta)genomic libraries: screening for expression of ribosomal RNA genes by large-insert library fluorescent in situ hybridization (LIL-FISH).</title>
        <authorList>
            <person name="Leveau J.H."/>
            <person name="Gerards S."/>
            <person name="de Boer W."/>
            <person name="van Veen J.A."/>
        </authorList>
    </citation>
    <scope>NUCLEOTIDE SEQUENCE [LARGE SCALE GENOMIC DNA]</scope>
    <source>
        <strain evidence="10 11">Ter331</strain>
    </source>
</reference>
<dbReference type="CDD" id="cd09110">
    <property type="entry name" value="PLDc_CLS_1"/>
    <property type="match status" value="1"/>
</dbReference>
<gene>
    <name evidence="10" type="primary">cls3</name>
    <name evidence="10" type="ordered locus">CFU_2383</name>
</gene>
<evidence type="ECO:0000256" key="1">
    <source>
        <dbReference type="ARBA" id="ARBA00004236"/>
    </source>
</evidence>
<dbReference type="EMBL" id="CP002745">
    <property type="protein sequence ID" value="AEK62210.1"/>
    <property type="molecule type" value="Genomic_DNA"/>
</dbReference>
<dbReference type="Proteomes" id="UP000008392">
    <property type="component" value="Chromosome"/>
</dbReference>
<dbReference type="NCBIfam" id="TIGR04265">
    <property type="entry name" value="bac_cardiolipin"/>
    <property type="match status" value="1"/>
</dbReference>
<reference evidence="10 11" key="5">
    <citation type="journal article" date="2011" name="ISME J.">
        <title>Dual transcriptional profiling of a bacterial/fungal confrontation: Collimonas fungivorans versus Aspergillus niger.</title>
        <authorList>
            <person name="Mela F."/>
            <person name="Fritsche K."/>
            <person name="de Boer W."/>
            <person name="van Veen J.A."/>
            <person name="de Graaff L.H."/>
            <person name="van den Berg M."/>
            <person name="Leveau J.H."/>
        </authorList>
    </citation>
    <scope>NUCLEOTIDE SEQUENCE [LARGE SCALE GENOMIC DNA]</scope>
    <source>
        <strain evidence="10 11">Ter331</strain>
    </source>
</reference>
<organism evidence="10 11">
    <name type="scientific">Collimonas fungivorans (strain Ter331)</name>
    <dbReference type="NCBI Taxonomy" id="1005048"/>
    <lineage>
        <taxon>Bacteria</taxon>
        <taxon>Pseudomonadati</taxon>
        <taxon>Pseudomonadota</taxon>
        <taxon>Betaproteobacteria</taxon>
        <taxon>Burkholderiales</taxon>
        <taxon>Oxalobacteraceae</taxon>
        <taxon>Collimonas</taxon>
    </lineage>
</organism>
<dbReference type="GO" id="GO:0008808">
    <property type="term" value="F:cardiolipin synthase activity"/>
    <property type="evidence" value="ECO:0007669"/>
    <property type="project" value="UniProtKB-UniRule"/>
</dbReference>
<dbReference type="SMART" id="SM00155">
    <property type="entry name" value="PLDc"/>
    <property type="match status" value="2"/>
</dbReference>
<sequence>MSLCAKHYTRSEDMLNAQLQRLFLRYAAALLCVLTAACSTLPDVSNLGASVSQVSAASSGPMSASARLNALAAMEEAVTGSPLVKGNKVTLLFDGPETMTAMMAAIQQAKSTINFETYIFDQDQLGLQFADLLIEKQRAGVQVNIIYDSVGSIGTPAEFFERMRAAGIKLIEFNPVNPLKRFGRWQLNHRDHRKILVVDGKIGFTGGVNISAAYANSSLFRSRRRASTGAGPGTIGWRDTHLQIEGPAVASLQLLFMQTWGTQHAEDLPDLDYFPKLDNAGDKTVHVLSTQPDSDYSLYKAYILAIQQARKSIHITTPYFTPDRQLVDALVAAAGRGVDVTLILPSVTDIGLMFYAGQSFYTQLLSAGIRIYQLQVAVLHAKTAVIDGSWSTVGSANLDIRSFLHNYEANVIVIDEQFGREMEKAFREDIRGSQQITLEQWQQRPFSDHIKEWAARSLGYWL</sequence>
<accession>G0AC13</accession>
<evidence type="ECO:0000256" key="7">
    <source>
        <dbReference type="ARBA" id="ARBA00023136"/>
    </source>
</evidence>
<protein>
    <recommendedName>
        <fullName evidence="8">Cardiolipin synthase</fullName>
        <ecNumber evidence="8">2.7.8.-</ecNumber>
    </recommendedName>
</protein>
<reference evidence="10 11" key="3">
    <citation type="journal article" date="2008" name="FEMS Microbiol. Ecol.">
        <title>Identification and characterization of genes underlying chitinolysis in Collimonas fungivorans Ter331.</title>
        <authorList>
            <person name="Fritsche K."/>
            <person name="de Boer W."/>
            <person name="Gerards S."/>
            <person name="van den Berg M."/>
            <person name="van Veen J.A."/>
            <person name="Leveau J.H."/>
        </authorList>
    </citation>
    <scope>NUCLEOTIDE SEQUENCE [LARGE SCALE GENOMIC DNA]</scope>
    <source>
        <strain evidence="10 11">Ter331</strain>
    </source>
</reference>
<keyword evidence="6" id="KW-1133">Transmembrane helix</keyword>
<evidence type="ECO:0000256" key="6">
    <source>
        <dbReference type="ARBA" id="ARBA00022989"/>
    </source>
</evidence>
<feature type="domain" description="PLD phosphodiesterase" evidence="9">
    <location>
        <begin position="187"/>
        <end position="214"/>
    </location>
</feature>
<dbReference type="InterPro" id="IPR025202">
    <property type="entry name" value="PLD-like_dom"/>
</dbReference>
<dbReference type="eggNOG" id="COG1502">
    <property type="taxonomic scope" value="Bacteria"/>
</dbReference>
<dbReference type="GO" id="GO:0032049">
    <property type="term" value="P:cardiolipin biosynthetic process"/>
    <property type="evidence" value="ECO:0007669"/>
    <property type="project" value="UniProtKB-UniRule"/>
</dbReference>
<keyword evidence="7" id="KW-0472">Membrane</keyword>
<dbReference type="PANTHER" id="PTHR21248">
    <property type="entry name" value="CARDIOLIPIN SYNTHASE"/>
    <property type="match status" value="1"/>
</dbReference>
<evidence type="ECO:0000256" key="3">
    <source>
        <dbReference type="ARBA" id="ARBA00022679"/>
    </source>
</evidence>
<reference evidence="11" key="6">
    <citation type="submission" date="2011-05" db="EMBL/GenBank/DDBJ databases">
        <title>Complete sequence of Collimonas fungivorans Ter331.</title>
        <authorList>
            <person name="Leveau J.H."/>
        </authorList>
    </citation>
    <scope>NUCLEOTIDE SEQUENCE [LARGE SCALE GENOMIC DNA]</scope>
    <source>
        <strain evidence="11">Ter331</strain>
    </source>
</reference>
<reference evidence="10 11" key="4">
    <citation type="journal article" date="2010" name="Environ. Microbiol.">
        <title>The bacterial genus Collimonas: mycophagy, weathering and other adaptive solutions to life in oligotrophic soil environments.</title>
        <authorList>
            <person name="Leveau J.H."/>
            <person name="Uroz S."/>
            <person name="de Boer W."/>
        </authorList>
    </citation>
    <scope>NUCLEOTIDE SEQUENCE [LARGE SCALE GENOMIC DNA]</scope>
    <source>
        <strain evidence="10 11">Ter331</strain>
    </source>
</reference>
<keyword evidence="3 10" id="KW-0808">Transferase</keyword>
<dbReference type="InterPro" id="IPR022924">
    <property type="entry name" value="Cardiolipin_synthase"/>
</dbReference>
<feature type="domain" description="PLD phosphodiesterase" evidence="9">
    <location>
        <begin position="375"/>
        <end position="402"/>
    </location>
</feature>
<dbReference type="PROSITE" id="PS50035">
    <property type="entry name" value="PLD"/>
    <property type="match status" value="2"/>
</dbReference>
<dbReference type="EC" id="2.7.8.-" evidence="8"/>
<dbReference type="InterPro" id="IPR001736">
    <property type="entry name" value="PLipase_D/transphosphatidylase"/>
</dbReference>
<evidence type="ECO:0000256" key="2">
    <source>
        <dbReference type="ARBA" id="ARBA00022475"/>
    </source>
</evidence>
<dbReference type="Pfam" id="PF13091">
    <property type="entry name" value="PLDc_2"/>
    <property type="match status" value="2"/>
</dbReference>
<evidence type="ECO:0000313" key="10">
    <source>
        <dbReference type="EMBL" id="AEK62210.1"/>
    </source>
</evidence>
<evidence type="ECO:0000259" key="9">
    <source>
        <dbReference type="PROSITE" id="PS50035"/>
    </source>
</evidence>
<dbReference type="AlphaFoldDB" id="G0AC13"/>
<dbReference type="GO" id="GO:0005886">
    <property type="term" value="C:plasma membrane"/>
    <property type="evidence" value="ECO:0007669"/>
    <property type="project" value="UniProtKB-SubCell"/>
</dbReference>
<keyword evidence="2" id="KW-1003">Cell membrane</keyword>
<dbReference type="PANTHER" id="PTHR21248:SF22">
    <property type="entry name" value="PHOSPHOLIPASE D"/>
    <property type="match status" value="1"/>
</dbReference>
<dbReference type="KEGG" id="cfu:CFU_2383"/>
<evidence type="ECO:0000313" key="11">
    <source>
        <dbReference type="Proteomes" id="UP000008392"/>
    </source>
</evidence>
<proteinExistence type="predicted"/>
<dbReference type="CDD" id="cd09159">
    <property type="entry name" value="PLDc_ybhO_like_2"/>
    <property type="match status" value="1"/>
</dbReference>
<dbReference type="SUPFAM" id="SSF56024">
    <property type="entry name" value="Phospholipase D/nuclease"/>
    <property type="match status" value="2"/>
</dbReference>
<reference evidence="10 11" key="2">
    <citation type="journal article" date="2006" name="J. Microbiol. Methods">
        <title>Genomic flank-sequencing of plasposon insertion sites for rapid identification of functional genes.</title>
        <authorList>
            <person name="Leveau J.H."/>
            <person name="Gerards S."/>
            <person name="Fritsche K."/>
            <person name="Zondag G."/>
            <person name="van Veen J.A."/>
        </authorList>
    </citation>
    <scope>NUCLEOTIDE SEQUENCE [LARGE SCALE GENOMIC DNA]</scope>
    <source>
        <strain evidence="10 11">Ter331</strain>
    </source>
</reference>